<evidence type="ECO:0000256" key="13">
    <source>
        <dbReference type="SAM" id="MobiDB-lite"/>
    </source>
</evidence>
<keyword evidence="3" id="KW-0004">4Fe-4S</keyword>
<dbReference type="InterPro" id="IPR058240">
    <property type="entry name" value="rSAM_sf"/>
</dbReference>
<evidence type="ECO:0000256" key="5">
    <source>
        <dbReference type="ARBA" id="ARBA00022691"/>
    </source>
</evidence>
<dbReference type="GO" id="GO:0051539">
    <property type="term" value="F:4 iron, 4 sulfur cluster binding"/>
    <property type="evidence" value="ECO:0007669"/>
    <property type="project" value="UniProtKB-KW"/>
</dbReference>
<dbReference type="EMBL" id="MHCZ01000036">
    <property type="protein sequence ID" value="OGY29326.1"/>
    <property type="molecule type" value="Genomic_DNA"/>
</dbReference>
<dbReference type="InterPro" id="IPR038135">
    <property type="entry name" value="Methylthiotransferase_N_sf"/>
</dbReference>
<evidence type="ECO:0000256" key="1">
    <source>
        <dbReference type="ARBA" id="ARBA00001966"/>
    </source>
</evidence>
<evidence type="ECO:0000256" key="7">
    <source>
        <dbReference type="ARBA" id="ARBA00023004"/>
    </source>
</evidence>
<dbReference type="SFLD" id="SFLDG01082">
    <property type="entry name" value="B12-binding_domain_containing"/>
    <property type="match status" value="1"/>
</dbReference>
<evidence type="ECO:0000256" key="12">
    <source>
        <dbReference type="ARBA" id="ARBA00081141"/>
    </source>
</evidence>
<evidence type="ECO:0000256" key="6">
    <source>
        <dbReference type="ARBA" id="ARBA00022723"/>
    </source>
</evidence>
<dbReference type="InterPro" id="IPR006638">
    <property type="entry name" value="Elp3/MiaA/NifB-like_rSAM"/>
</dbReference>
<keyword evidence="4" id="KW-0808">Transferase</keyword>
<evidence type="ECO:0000256" key="11">
    <source>
        <dbReference type="ARBA" id="ARBA00080698"/>
    </source>
</evidence>
<dbReference type="AlphaFoldDB" id="A0A1G1WNL1"/>
<evidence type="ECO:0000259" key="14">
    <source>
        <dbReference type="PROSITE" id="PS51449"/>
    </source>
</evidence>
<reference evidence="16 17" key="1">
    <citation type="journal article" date="2016" name="Nat. Commun.">
        <title>Thousands of microbial genomes shed light on interconnected biogeochemical processes in an aquifer system.</title>
        <authorList>
            <person name="Anantharaman K."/>
            <person name="Brown C.T."/>
            <person name="Hug L.A."/>
            <person name="Sharon I."/>
            <person name="Castelle C.J."/>
            <person name="Probst A.J."/>
            <person name="Thomas B.C."/>
            <person name="Singh A."/>
            <person name="Wilkins M.J."/>
            <person name="Karaoz U."/>
            <person name="Brodie E.L."/>
            <person name="Williams K.H."/>
            <person name="Hubbard S.S."/>
            <person name="Banfield J.F."/>
        </authorList>
    </citation>
    <scope>NUCLEOTIDE SEQUENCE [LARGE SCALE GENOMIC DNA]</scope>
</reference>
<dbReference type="NCBIfam" id="TIGR00089">
    <property type="entry name" value="MiaB/RimO family radical SAM methylthiotransferase"/>
    <property type="match status" value="1"/>
</dbReference>
<keyword evidence="7" id="KW-0408">Iron</keyword>
<dbReference type="InterPro" id="IPR013848">
    <property type="entry name" value="Methylthiotransferase_N"/>
</dbReference>
<comment type="function">
    <text evidence="2">Catalyzes the methylthiolation of N6-(dimethylallyl)adenosine (i(6)A), leading to the formation of 2-methylthio-N6-(dimethylallyl)adenosine (ms(2)i(6)A) at position 37 in tRNAs that read codons beginning with uridine.</text>
</comment>
<dbReference type="PANTHER" id="PTHR43020:SF2">
    <property type="entry name" value="MITOCHONDRIAL TRNA METHYLTHIOTRANSFERASE CDK5RAP1"/>
    <property type="match status" value="1"/>
</dbReference>
<proteinExistence type="predicted"/>
<dbReference type="SMART" id="SM00729">
    <property type="entry name" value="Elp3"/>
    <property type="match status" value="1"/>
</dbReference>
<comment type="cofactor">
    <cofactor evidence="1">
        <name>[4Fe-4S] cluster</name>
        <dbReference type="ChEBI" id="CHEBI:49883"/>
    </cofactor>
</comment>
<keyword evidence="5" id="KW-0949">S-adenosyl-L-methionine</keyword>
<dbReference type="InterPro" id="IPR007197">
    <property type="entry name" value="rSAM"/>
</dbReference>
<keyword evidence="6" id="KW-0479">Metal-binding</keyword>
<evidence type="ECO:0000259" key="15">
    <source>
        <dbReference type="PROSITE" id="PS51918"/>
    </source>
</evidence>
<evidence type="ECO:0000256" key="10">
    <source>
        <dbReference type="ARBA" id="ARBA00068570"/>
    </source>
</evidence>
<evidence type="ECO:0000256" key="9">
    <source>
        <dbReference type="ARBA" id="ARBA00033765"/>
    </source>
</evidence>
<dbReference type="PROSITE" id="PS51449">
    <property type="entry name" value="MTTASE_N"/>
    <property type="match status" value="1"/>
</dbReference>
<dbReference type="STRING" id="1802603.A3F35_02250"/>
<dbReference type="Proteomes" id="UP000178068">
    <property type="component" value="Unassembled WGS sequence"/>
</dbReference>
<accession>A0A1G1WNL1</accession>
<evidence type="ECO:0000313" key="16">
    <source>
        <dbReference type="EMBL" id="OGY29326.1"/>
    </source>
</evidence>
<dbReference type="SFLD" id="SFLDS00029">
    <property type="entry name" value="Radical_SAM"/>
    <property type="match status" value="1"/>
</dbReference>
<dbReference type="Gene3D" id="3.40.50.12160">
    <property type="entry name" value="Methylthiotransferase, N-terminal domain"/>
    <property type="match status" value="1"/>
</dbReference>
<feature type="region of interest" description="Disordered" evidence="13">
    <location>
        <begin position="382"/>
        <end position="401"/>
    </location>
</feature>
<protein>
    <recommendedName>
        <fullName evidence="10">tRNA-2-methylthio-N(6)-dimethylallyladenosine synthase</fullName>
        <ecNumber evidence="9">2.8.4.3</ecNumber>
    </recommendedName>
    <alternativeName>
        <fullName evidence="12">(Dimethylallyl)adenosine tRNA methylthiotransferase MiaB</fullName>
    </alternativeName>
    <alternativeName>
        <fullName evidence="11">tRNA-i(6)A37 methylthiotransferase</fullName>
    </alternativeName>
</protein>
<evidence type="ECO:0000256" key="3">
    <source>
        <dbReference type="ARBA" id="ARBA00022485"/>
    </source>
</evidence>
<dbReference type="InterPro" id="IPR023404">
    <property type="entry name" value="rSAM_horseshoe"/>
</dbReference>
<evidence type="ECO:0000256" key="8">
    <source>
        <dbReference type="ARBA" id="ARBA00023014"/>
    </source>
</evidence>
<dbReference type="PROSITE" id="PS51918">
    <property type="entry name" value="RADICAL_SAM"/>
    <property type="match status" value="1"/>
</dbReference>
<evidence type="ECO:0000256" key="2">
    <source>
        <dbReference type="ARBA" id="ARBA00003234"/>
    </source>
</evidence>
<dbReference type="GO" id="GO:0046872">
    <property type="term" value="F:metal ion binding"/>
    <property type="evidence" value="ECO:0007669"/>
    <property type="project" value="UniProtKB-KW"/>
</dbReference>
<dbReference type="FunFam" id="3.40.50.12160:FF:000003">
    <property type="entry name" value="CDK5 regulatory subunit-associated protein 1"/>
    <property type="match status" value="1"/>
</dbReference>
<organism evidence="16 17">
    <name type="scientific">Candidatus Woykebacteria bacterium RIFCSPHIGHO2_12_FULL_45_10</name>
    <dbReference type="NCBI Taxonomy" id="1802603"/>
    <lineage>
        <taxon>Bacteria</taxon>
        <taxon>Candidatus Woykeibacteriota</taxon>
    </lineage>
</organism>
<dbReference type="SUPFAM" id="SSF102114">
    <property type="entry name" value="Radical SAM enzymes"/>
    <property type="match status" value="1"/>
</dbReference>
<dbReference type="CDD" id="cd01335">
    <property type="entry name" value="Radical_SAM"/>
    <property type="match status" value="1"/>
</dbReference>
<dbReference type="PANTHER" id="PTHR43020">
    <property type="entry name" value="CDK5 REGULATORY SUBUNIT-ASSOCIATED PROTEIN 1"/>
    <property type="match status" value="1"/>
</dbReference>
<gene>
    <name evidence="16" type="ORF">A3F35_02250</name>
</gene>
<feature type="domain" description="Radical SAM core" evidence="15">
    <location>
        <begin position="121"/>
        <end position="383"/>
    </location>
</feature>
<comment type="caution">
    <text evidence="16">The sequence shown here is derived from an EMBL/GenBank/DDBJ whole genome shotgun (WGS) entry which is preliminary data.</text>
</comment>
<dbReference type="Gene3D" id="3.80.30.20">
    <property type="entry name" value="tm_1862 like domain"/>
    <property type="match status" value="1"/>
</dbReference>
<feature type="domain" description="MTTase N-terminal" evidence="14">
    <location>
        <begin position="1"/>
        <end position="132"/>
    </location>
</feature>
<keyword evidence="8" id="KW-0411">Iron-sulfur</keyword>
<dbReference type="GO" id="GO:0005829">
    <property type="term" value="C:cytosol"/>
    <property type="evidence" value="ECO:0007669"/>
    <property type="project" value="TreeGrafter"/>
</dbReference>
<dbReference type="GO" id="GO:0035597">
    <property type="term" value="F:tRNA-2-methylthio-N(6)-dimethylallyladenosine(37) synthase activity"/>
    <property type="evidence" value="ECO:0007669"/>
    <property type="project" value="UniProtKB-EC"/>
</dbReference>
<dbReference type="InterPro" id="IPR020612">
    <property type="entry name" value="Methylthiotransferase_CS"/>
</dbReference>
<dbReference type="Pfam" id="PF04055">
    <property type="entry name" value="Radical_SAM"/>
    <property type="match status" value="1"/>
</dbReference>
<evidence type="ECO:0000313" key="17">
    <source>
        <dbReference type="Proteomes" id="UP000178068"/>
    </source>
</evidence>
<evidence type="ECO:0000256" key="4">
    <source>
        <dbReference type="ARBA" id="ARBA00022679"/>
    </source>
</evidence>
<dbReference type="Pfam" id="PF00919">
    <property type="entry name" value="UPF0004"/>
    <property type="match status" value="1"/>
</dbReference>
<name>A0A1G1WNL1_9BACT</name>
<dbReference type="PROSITE" id="PS01278">
    <property type="entry name" value="MTTASE_RADICAL"/>
    <property type="match status" value="1"/>
</dbReference>
<dbReference type="InterPro" id="IPR005839">
    <property type="entry name" value="Methylthiotransferase"/>
</dbReference>
<dbReference type="FunFam" id="3.80.30.20:FF:000001">
    <property type="entry name" value="tRNA-2-methylthio-N(6)-dimethylallyladenosine synthase 2"/>
    <property type="match status" value="1"/>
</dbReference>
<sequence>MKYFITTFGCQQNVADSERVAGAFESRNFIRASSLEESDHAVINTCMVRQHAEDRVYGMMKKLGEIKKEKPHFKITVTGCLVGAMVRDPSGKMYRVMKARLPLVDEFLPIDEVGFHTPIRREDPEHAWVVISQGCNNFCTFCIVPFTRGREISRPWQDVMGEVEGLREKGYKRITLLGQNVNSYGADFVKDSLKDGMFPLPDGRAIMPVMVKMSMGRKRIPTIFPQLLEEIAKKSFEKVSFLSSNPWDFSDELIKIIAENPNIDRYLHLPVQSGSDSVLKRMNRYYTAADYRNLVRKIHEHIPGVEIGTDIIVGFPGETEEEFEDTVRLAKELGWVVAYIGMYSTRPGTVAQRNFEDDITDAEKHHRFHILDEIINKQKVGVSRLNQSQKKNDPFPSRFTP</sequence>
<dbReference type="EC" id="2.8.4.3" evidence="9"/>